<organism evidence="1 2">
    <name type="scientific">Zobellella iuensis</name>
    <dbReference type="NCBI Taxonomy" id="2803811"/>
    <lineage>
        <taxon>Bacteria</taxon>
        <taxon>Pseudomonadati</taxon>
        <taxon>Pseudomonadota</taxon>
        <taxon>Gammaproteobacteria</taxon>
        <taxon>Aeromonadales</taxon>
        <taxon>Aeromonadaceae</taxon>
        <taxon>Zobellella</taxon>
    </lineage>
</organism>
<evidence type="ECO:0000313" key="2">
    <source>
        <dbReference type="Proteomes" id="UP000638570"/>
    </source>
</evidence>
<reference evidence="2" key="1">
    <citation type="submission" date="2021-01" db="EMBL/GenBank/DDBJ databases">
        <title>Genome public.</title>
        <authorList>
            <person name="Liu C."/>
            <person name="Sun Q."/>
        </authorList>
    </citation>
    <scope>NUCLEOTIDE SEQUENCE [LARGE SCALE GENOMIC DNA]</scope>
    <source>
        <strain evidence="2">CGMCC 1.18722</strain>
    </source>
</reference>
<sequence length="170" mass="18845">MMPDDTDWNLVVQAQIAIGWIFNSATSVDPNLKASVASYRKKNENCELVNPGLLMSYAYIVFVYPRETAISGIDEANLDFSAFNVSAGDVTIRRIRNAIAHGRFSFSSDAQLTLRDNNRNKTDPFEASISAGDFGNFIQSFAGLAKRTYFDGNQDSANNTMQVDARTSRH</sequence>
<proteinExistence type="predicted"/>
<evidence type="ECO:0008006" key="3">
    <source>
        <dbReference type="Google" id="ProtNLM"/>
    </source>
</evidence>
<keyword evidence="2" id="KW-1185">Reference proteome</keyword>
<gene>
    <name evidence="1" type="ORF">JKV55_01715</name>
</gene>
<accession>A0ABS1QMF4</accession>
<evidence type="ECO:0000313" key="1">
    <source>
        <dbReference type="EMBL" id="MBL1376048.1"/>
    </source>
</evidence>
<dbReference type="Proteomes" id="UP000638570">
    <property type="component" value="Unassembled WGS sequence"/>
</dbReference>
<name>A0ABS1QMF4_9GAMM</name>
<dbReference type="EMBL" id="JAERTZ010000004">
    <property type="protein sequence ID" value="MBL1376048.1"/>
    <property type="molecule type" value="Genomic_DNA"/>
</dbReference>
<comment type="caution">
    <text evidence="1">The sequence shown here is derived from an EMBL/GenBank/DDBJ whole genome shotgun (WGS) entry which is preliminary data.</text>
</comment>
<protein>
    <recommendedName>
        <fullName evidence="3">pEK499-p136 HEPN domain-containing protein</fullName>
    </recommendedName>
</protein>
<dbReference type="RefSeq" id="WP_202082023.1">
    <property type="nucleotide sequence ID" value="NZ_JAERTZ010000004.1"/>
</dbReference>